<protein>
    <recommendedName>
        <fullName evidence="3">Nudix hydrolase domain-containing protein</fullName>
    </recommendedName>
</protein>
<dbReference type="RefSeq" id="WP_002933323.1">
    <property type="nucleotide sequence ID" value="NZ_GL890985.1"/>
</dbReference>
<dbReference type="PATRIC" id="fig|888808.3.peg.1030"/>
<dbReference type="HOGENOM" id="CLU_760587_0_0_9"/>
<name>F3UX18_STRSA</name>
<gene>
    <name evidence="1" type="ORF">HMPREF9380_1056</name>
</gene>
<accession>F3UX18</accession>
<comment type="caution">
    <text evidence="1">The sequence shown here is derived from an EMBL/GenBank/DDBJ whole genome shotgun (WGS) entry which is preliminary data.</text>
</comment>
<dbReference type="eggNOG" id="ENOG5032RXF">
    <property type="taxonomic scope" value="Bacteria"/>
</dbReference>
<dbReference type="EMBL" id="AFFO01000008">
    <property type="protein sequence ID" value="EGJ39858.1"/>
    <property type="molecule type" value="Genomic_DNA"/>
</dbReference>
<proteinExistence type="predicted"/>
<dbReference type="Proteomes" id="UP000006459">
    <property type="component" value="Unassembled WGS sequence"/>
</dbReference>
<evidence type="ECO:0000313" key="2">
    <source>
        <dbReference type="Proteomes" id="UP000006459"/>
    </source>
</evidence>
<organism evidence="1 2">
    <name type="scientific">Streptococcus sanguinis SK49</name>
    <dbReference type="NCBI Taxonomy" id="888808"/>
    <lineage>
        <taxon>Bacteria</taxon>
        <taxon>Bacillati</taxon>
        <taxon>Bacillota</taxon>
        <taxon>Bacilli</taxon>
        <taxon>Lactobacillales</taxon>
        <taxon>Streptococcaceae</taxon>
        <taxon>Streptococcus</taxon>
    </lineage>
</organism>
<evidence type="ECO:0000313" key="1">
    <source>
        <dbReference type="EMBL" id="EGJ39858.1"/>
    </source>
</evidence>
<reference evidence="1 2" key="1">
    <citation type="submission" date="2011-03" db="EMBL/GenBank/DDBJ databases">
        <authorList>
            <person name="Muzny D."/>
            <person name="Qin X."/>
            <person name="Deng J."/>
            <person name="Jiang H."/>
            <person name="Liu Y."/>
            <person name="Qu J."/>
            <person name="Song X.-Z."/>
            <person name="Zhang L."/>
            <person name="Thornton R."/>
            <person name="Coyle M."/>
            <person name="Francisco L."/>
            <person name="Jackson L."/>
            <person name="Javaid M."/>
            <person name="Korchina V."/>
            <person name="Kovar C."/>
            <person name="Mata R."/>
            <person name="Mathew T."/>
            <person name="Ngo R."/>
            <person name="Nguyen L."/>
            <person name="Nguyen N."/>
            <person name="Okwuonu G."/>
            <person name="Ongeri F."/>
            <person name="Pham C."/>
            <person name="Simmons D."/>
            <person name="Wilczek-Boney K."/>
            <person name="Hale W."/>
            <person name="Jakkamsetti A."/>
            <person name="Pham P."/>
            <person name="Ruth R."/>
            <person name="San Lucas F."/>
            <person name="Warren J."/>
            <person name="Zhang J."/>
            <person name="Zhao Z."/>
            <person name="Zhou C."/>
            <person name="Zhu D."/>
            <person name="Lee S."/>
            <person name="Bess C."/>
            <person name="Blankenburg K."/>
            <person name="Forbes L."/>
            <person name="Fu Q."/>
            <person name="Gubbala S."/>
            <person name="Hirani K."/>
            <person name="Jayaseelan J.C."/>
            <person name="Lara F."/>
            <person name="Munidasa M."/>
            <person name="Palculict T."/>
            <person name="Patil S."/>
            <person name="Pu L.-L."/>
            <person name="Saada N."/>
            <person name="Tang L."/>
            <person name="Weissenberger G."/>
            <person name="Zhu Y."/>
            <person name="Hemphill L."/>
            <person name="Shang Y."/>
            <person name="Youmans B."/>
            <person name="Ayvaz T."/>
            <person name="Ross M."/>
            <person name="Santibanez J."/>
            <person name="Aqrawi P."/>
            <person name="Gross S."/>
            <person name="Joshi V."/>
            <person name="Fowler G."/>
            <person name="Nazareth L."/>
            <person name="Reid J."/>
            <person name="Worley K."/>
            <person name="Petrosino J."/>
            <person name="Highlander S."/>
            <person name="Gibbs R."/>
        </authorList>
    </citation>
    <scope>NUCLEOTIDE SEQUENCE [LARGE SCALE GENOMIC DNA]</scope>
    <source>
        <strain evidence="1 2">SK49</strain>
    </source>
</reference>
<sequence>MDLFLSMITFVLGFLAEKLLDYIMAFLGKKMKKKKLETTLENFYTKPHQDIVITASGFPYFSFDSIQESISSNKKLLLTTPKEVTIDDNSNFSNKDILRDDFRKFISENELETQLETIREEVFASFLKKENGNYFNGKILGVNRLDGLSRTNDINEAPILSIDFFETDYYTHKIVEKLIQNLTFKKESLVKDLNSSYSWSRSSFGVSLILILPKQNEIILTKRSSRASYTGGKEWIYVSVTETLSETDFDEETRSPDLLKCVWRGIREELGLSDRQLKKDTLKFYESFYETHFKQDNIVASVEISEDLTFSEIYSLLAKDKFLEISDIITIPNDKKAISNFIEDNRSKMRAQTIFSLESFNARK</sequence>
<dbReference type="AlphaFoldDB" id="F3UX18"/>
<evidence type="ECO:0008006" key="3">
    <source>
        <dbReference type="Google" id="ProtNLM"/>
    </source>
</evidence>